<evidence type="ECO:0000313" key="2">
    <source>
        <dbReference type="EMBL" id="KAK3261869.1"/>
    </source>
</evidence>
<dbReference type="AlphaFoldDB" id="A0AAE0FLE9"/>
<proteinExistence type="predicted"/>
<organism evidence="2 3">
    <name type="scientific">Cymbomonas tetramitiformis</name>
    <dbReference type="NCBI Taxonomy" id="36881"/>
    <lineage>
        <taxon>Eukaryota</taxon>
        <taxon>Viridiplantae</taxon>
        <taxon>Chlorophyta</taxon>
        <taxon>Pyramimonadophyceae</taxon>
        <taxon>Pyramimonadales</taxon>
        <taxon>Pyramimonadaceae</taxon>
        <taxon>Cymbomonas</taxon>
    </lineage>
</organism>
<name>A0AAE0FLE9_9CHLO</name>
<gene>
    <name evidence="2" type="ORF">CYMTET_29245</name>
</gene>
<accession>A0AAE0FLE9</accession>
<feature type="compositionally biased region" description="Gly residues" evidence="1">
    <location>
        <begin position="25"/>
        <end position="39"/>
    </location>
</feature>
<feature type="compositionally biased region" description="Low complexity" evidence="1">
    <location>
        <begin position="367"/>
        <end position="394"/>
    </location>
</feature>
<dbReference type="EMBL" id="LGRX02016589">
    <property type="protein sequence ID" value="KAK3261869.1"/>
    <property type="molecule type" value="Genomic_DNA"/>
</dbReference>
<evidence type="ECO:0000256" key="1">
    <source>
        <dbReference type="SAM" id="MobiDB-lite"/>
    </source>
</evidence>
<reference evidence="2 3" key="1">
    <citation type="journal article" date="2015" name="Genome Biol. Evol.">
        <title>Comparative Genomics of a Bacterivorous Green Alga Reveals Evolutionary Causalities and Consequences of Phago-Mixotrophic Mode of Nutrition.</title>
        <authorList>
            <person name="Burns J.A."/>
            <person name="Paasch A."/>
            <person name="Narechania A."/>
            <person name="Kim E."/>
        </authorList>
    </citation>
    <scope>NUCLEOTIDE SEQUENCE [LARGE SCALE GENOMIC DNA]</scope>
    <source>
        <strain evidence="2 3">PLY_AMNH</strain>
    </source>
</reference>
<evidence type="ECO:0000313" key="3">
    <source>
        <dbReference type="Proteomes" id="UP001190700"/>
    </source>
</evidence>
<feature type="compositionally biased region" description="Polar residues" evidence="1">
    <location>
        <begin position="13"/>
        <end position="24"/>
    </location>
</feature>
<feature type="region of interest" description="Disordered" evidence="1">
    <location>
        <begin position="1"/>
        <end position="41"/>
    </location>
</feature>
<feature type="region of interest" description="Disordered" evidence="1">
    <location>
        <begin position="367"/>
        <end position="405"/>
    </location>
</feature>
<comment type="caution">
    <text evidence="2">The sequence shown here is derived from an EMBL/GenBank/DDBJ whole genome shotgun (WGS) entry which is preliminary data.</text>
</comment>
<feature type="non-terminal residue" evidence="2">
    <location>
        <position position="1"/>
    </location>
</feature>
<sequence>VVAGTPTRCGQHLQRQAGKQHSNAQGGGRHSNAQGGGSGTQRAGWWQALQRAGWWQVLESLRDLVVGPTVSKAEWESVRFEVPACFAAIAEPLQAVPQEVLPATRELATLGLLEEGAGSGPLPVFAVASEWPLRGTWTSARAVAKKRMKFVKAWGTTMLAGLAAAPAPARGSGALGLVGSGGAPGGAAGGPAGTFTLTHAQLMDLLDAAVAKATAAAGGAPGASAGGESASGAEGQYRKALAASQGKRDGWSVDRHKQVRANVLAEGAGSTGVILTPGRRGELAAAAAGLRTVTEEQLQQALMGTLSLEAVPKPAGQSLDAQQAKLVLGEDGRSLQWESANKRTRCSTLPEWERGFCFVLRKSPAQAAAPGNANNSRMAPAGAGEAPAREPVAGEGHEPEDDEEEDDVMSVANAFEFTLAEPGYRMVKVDLDSAYRSAQGIPCVGYLDDFFMVAATREAAEEMMMLWVELV</sequence>
<keyword evidence="3" id="KW-1185">Reference proteome</keyword>
<protein>
    <submittedName>
        <fullName evidence="2">Uncharacterized protein</fullName>
    </submittedName>
</protein>
<dbReference type="Proteomes" id="UP001190700">
    <property type="component" value="Unassembled WGS sequence"/>
</dbReference>